<gene>
    <name evidence="1" type="ORF">I306_06753</name>
</gene>
<evidence type="ECO:0000313" key="2">
    <source>
        <dbReference type="Proteomes" id="UP000054272"/>
    </source>
</evidence>
<reference evidence="1 2" key="1">
    <citation type="submission" date="2015-01" db="EMBL/GenBank/DDBJ databases">
        <title>The Genome Sequence of Cryptococcus gattii EJB2.</title>
        <authorList>
            <consortium name="The Broad Institute Genomics Platform"/>
            <person name="Cuomo C."/>
            <person name="Litvintseva A."/>
            <person name="Chen Y."/>
            <person name="Heitman J."/>
            <person name="Sun S."/>
            <person name="Springer D."/>
            <person name="Dromer F."/>
            <person name="Young S."/>
            <person name="Zeng Q."/>
            <person name="Gargeya S."/>
            <person name="Abouelleil A."/>
            <person name="Alvarado L."/>
            <person name="Chapman S.B."/>
            <person name="Gainer-Dewar J."/>
            <person name="Goldberg J."/>
            <person name="Griggs A."/>
            <person name="Gujja S."/>
            <person name="Hansen M."/>
            <person name="Howarth C."/>
            <person name="Imamovic A."/>
            <person name="Larimer J."/>
            <person name="Murphy C."/>
            <person name="Naylor J."/>
            <person name="Pearson M."/>
            <person name="Priest M."/>
            <person name="Roberts A."/>
            <person name="Saif S."/>
            <person name="Shea T."/>
            <person name="Sykes S."/>
            <person name="Wortman J."/>
            <person name="Nusbaum C."/>
            <person name="Birren B."/>
        </authorList>
    </citation>
    <scope>NUCLEOTIDE SEQUENCE [LARGE SCALE GENOMIC DNA]</scope>
    <source>
        <strain evidence="1 2">EJB2</strain>
    </source>
</reference>
<protein>
    <submittedName>
        <fullName evidence="1">Uncharacterized protein</fullName>
    </submittedName>
</protein>
<keyword evidence="2" id="KW-1185">Reference proteome</keyword>
<sequence>MKTPEAEELKTSRVDEYRDSLISGTFREVMEEKTAKHVSIKAYKNSSTGMYDTDVYVGSVFAAGQKDPQGWINELANSVITNETLRRTQMAAMGFPTDSSPSFLAGHTVSEIVDRTIRPASQWSEAGKPSGHDIYLNSFQSHGREETESFYEKVMSHEITRNASYLTDPVTKLKLSFRPYASMNQKDRELPGTIIASSRPNGQVTNSSIIRSIGYNKDKLEQLAASYQKATGKELPSLSNPDKKLFEIAPGYYRFQPSEEMVNGLLSSYSTNATSPARKSWEDVDLTETLSIPTKTYKKGVYPYYDALDNMIGDVSYKTLGTEVSPFRYLGMTADTREIDPRTINFHLVEESDLNGPLTIESFWPKDREEVLNSKGHSNSSHGESSNGFEAAGLLYI</sequence>
<evidence type="ECO:0000313" key="1">
    <source>
        <dbReference type="EMBL" id="KIR76219.1"/>
    </source>
</evidence>
<name>A0ABR5BKN5_9TREE</name>
<proteinExistence type="predicted"/>
<dbReference type="Proteomes" id="UP000054272">
    <property type="component" value="Unassembled WGS sequence"/>
</dbReference>
<accession>A0ABR5BKN5</accession>
<organism evidence="1 2">
    <name type="scientific">Cryptococcus gattii EJB2</name>
    <dbReference type="NCBI Taxonomy" id="1296103"/>
    <lineage>
        <taxon>Eukaryota</taxon>
        <taxon>Fungi</taxon>
        <taxon>Dikarya</taxon>
        <taxon>Basidiomycota</taxon>
        <taxon>Agaricomycotina</taxon>
        <taxon>Tremellomycetes</taxon>
        <taxon>Tremellales</taxon>
        <taxon>Cryptococcaceae</taxon>
        <taxon>Cryptococcus</taxon>
        <taxon>Cryptococcus gattii species complex</taxon>
    </lineage>
</organism>
<dbReference type="EMBL" id="KN848807">
    <property type="protein sequence ID" value="KIR76219.1"/>
    <property type="molecule type" value="Genomic_DNA"/>
</dbReference>